<feature type="non-terminal residue" evidence="3">
    <location>
        <position position="110"/>
    </location>
</feature>
<protein>
    <submittedName>
        <fullName evidence="3">Alpha/beta hydrolase</fullName>
    </submittedName>
</protein>
<dbReference type="PANTHER" id="PTHR21661">
    <property type="entry name" value="EPOXIDE HYDROLASE 1-RELATED"/>
    <property type="match status" value="1"/>
</dbReference>
<reference evidence="3 4" key="1">
    <citation type="submission" date="2021-07" db="EMBL/GenBank/DDBJ databases">
        <title>Paenibacillus radiodurans sp. nov., isolated from the southeastern edge of Tengger Desert.</title>
        <authorList>
            <person name="Zhang G."/>
        </authorList>
    </citation>
    <scope>NUCLEOTIDE SEQUENCE [LARGE SCALE GENOMIC DNA]</scope>
    <source>
        <strain evidence="3 4">CCM 7311</strain>
    </source>
</reference>
<proteinExistence type="inferred from homology"/>
<comment type="caution">
    <text evidence="3">The sequence shown here is derived from an EMBL/GenBank/DDBJ whole genome shotgun (WGS) entry which is preliminary data.</text>
</comment>
<dbReference type="SUPFAM" id="SSF53474">
    <property type="entry name" value="alpha/beta-Hydrolases"/>
    <property type="match status" value="1"/>
</dbReference>
<organism evidence="3 4">
    <name type="scientific">Paenibacillus sepulcri</name>
    <dbReference type="NCBI Taxonomy" id="359917"/>
    <lineage>
        <taxon>Bacteria</taxon>
        <taxon>Bacillati</taxon>
        <taxon>Bacillota</taxon>
        <taxon>Bacilli</taxon>
        <taxon>Bacillales</taxon>
        <taxon>Paenibacillaceae</taxon>
        <taxon>Paenibacillus</taxon>
    </lineage>
</organism>
<sequence length="110" mass="11466">NPTAHGAKASDAFHLVIPSMPGYGFSGKPTTTGWGPVRIAQAWTELMKRLGYTKYVAQGGDWGEIITVLMGVQAPPGLVGIHSNMPGVVPPDIDKALQSGNPLPSGLSDD</sequence>
<evidence type="ECO:0000256" key="1">
    <source>
        <dbReference type="ARBA" id="ARBA00010088"/>
    </source>
</evidence>
<dbReference type="Proteomes" id="UP001519887">
    <property type="component" value="Unassembled WGS sequence"/>
</dbReference>
<dbReference type="EMBL" id="JAHZIK010003767">
    <property type="protein sequence ID" value="MBW7462286.1"/>
    <property type="molecule type" value="Genomic_DNA"/>
</dbReference>
<evidence type="ECO:0000313" key="4">
    <source>
        <dbReference type="Proteomes" id="UP001519887"/>
    </source>
</evidence>
<evidence type="ECO:0000256" key="2">
    <source>
        <dbReference type="ARBA" id="ARBA00022801"/>
    </source>
</evidence>
<evidence type="ECO:0000313" key="3">
    <source>
        <dbReference type="EMBL" id="MBW7462286.1"/>
    </source>
</evidence>
<feature type="non-terminal residue" evidence="3">
    <location>
        <position position="1"/>
    </location>
</feature>
<accession>A0ABS7CNZ2</accession>
<dbReference type="Gene3D" id="3.40.50.1820">
    <property type="entry name" value="alpha/beta hydrolase"/>
    <property type="match status" value="1"/>
</dbReference>
<keyword evidence="2 3" id="KW-0378">Hydrolase</keyword>
<dbReference type="InterPro" id="IPR029058">
    <property type="entry name" value="AB_hydrolase_fold"/>
</dbReference>
<dbReference type="GO" id="GO:0016787">
    <property type="term" value="F:hydrolase activity"/>
    <property type="evidence" value="ECO:0007669"/>
    <property type="project" value="UniProtKB-KW"/>
</dbReference>
<name>A0ABS7CNZ2_9BACL</name>
<comment type="similarity">
    <text evidence="1">Belongs to the peptidase S33 family.</text>
</comment>
<dbReference type="PANTHER" id="PTHR21661:SF35">
    <property type="entry name" value="EPOXIDE HYDROLASE"/>
    <property type="match status" value="1"/>
</dbReference>
<gene>
    <name evidence="3" type="ORF">K0U00_50365</name>
</gene>
<keyword evidence="4" id="KW-1185">Reference proteome</keyword>